<feature type="compositionally biased region" description="Polar residues" evidence="3">
    <location>
        <begin position="11"/>
        <end position="24"/>
    </location>
</feature>
<gene>
    <name evidence="4" type="ORF">KUCA_T00001643001</name>
</gene>
<reference evidence="4" key="2">
    <citation type="submission" date="2014-02" db="EMBL/GenBank/DDBJ databases">
        <title>Complete DNA sequence of /Kuraishia capsulata/ illustrates novel genomic features among budding yeasts (/Saccharomycotina/).</title>
        <authorList>
            <person name="Morales L."/>
            <person name="Noel B."/>
            <person name="Porcel B."/>
            <person name="Marcet-Houben M."/>
            <person name="Hullo M-F."/>
            <person name="Sacerdot C."/>
            <person name="Tekaia F."/>
            <person name="Leh-Louis V."/>
            <person name="Despons L."/>
            <person name="Khanna V."/>
            <person name="Aury J-M."/>
            <person name="Barbe V."/>
            <person name="Couloux A."/>
            <person name="Labadie K."/>
            <person name="Pelletier E."/>
            <person name="Souciet J-L."/>
            <person name="Boekhout T."/>
            <person name="Gabaldon T."/>
            <person name="Wincker P."/>
            <person name="Dujon B."/>
        </authorList>
    </citation>
    <scope>NUCLEOTIDE SEQUENCE</scope>
    <source>
        <strain evidence="4">CBS 1993</strain>
    </source>
</reference>
<dbReference type="OrthoDB" id="1517790at2759"/>
<dbReference type="STRING" id="1382522.W6MIF4"/>
<dbReference type="EMBL" id="HG793126">
    <property type="protein sequence ID" value="CDK25673.1"/>
    <property type="molecule type" value="Genomic_DNA"/>
</dbReference>
<keyword evidence="1" id="KW-0433">Leucine-rich repeat</keyword>
<name>W6MIF4_9ASCO</name>
<evidence type="ECO:0000256" key="1">
    <source>
        <dbReference type="ARBA" id="ARBA00022614"/>
    </source>
</evidence>
<dbReference type="HOGENOM" id="CLU_030658_0_0_1"/>
<feature type="region of interest" description="Disordered" evidence="3">
    <location>
        <begin position="1"/>
        <end position="48"/>
    </location>
</feature>
<protein>
    <submittedName>
        <fullName evidence="4">Uncharacterized protein</fullName>
    </submittedName>
</protein>
<feature type="region of interest" description="Disordered" evidence="3">
    <location>
        <begin position="98"/>
        <end position="133"/>
    </location>
</feature>
<dbReference type="GeneID" id="34519072"/>
<dbReference type="RefSeq" id="XP_022457684.1">
    <property type="nucleotide sequence ID" value="XM_022603844.1"/>
</dbReference>
<keyword evidence="5" id="KW-1185">Reference proteome</keyword>
<dbReference type="SUPFAM" id="SSF52075">
    <property type="entry name" value="Outer arm dynein light chain 1"/>
    <property type="match status" value="1"/>
</dbReference>
<keyword evidence="2" id="KW-0677">Repeat</keyword>
<dbReference type="InterPro" id="IPR050541">
    <property type="entry name" value="LRR_TM_domain-containing"/>
</dbReference>
<evidence type="ECO:0000256" key="3">
    <source>
        <dbReference type="SAM" id="MobiDB-lite"/>
    </source>
</evidence>
<dbReference type="Pfam" id="PF13855">
    <property type="entry name" value="LRR_8"/>
    <property type="match status" value="1"/>
</dbReference>
<accession>W6MIF4</accession>
<evidence type="ECO:0000313" key="4">
    <source>
        <dbReference type="EMBL" id="CDK25673.1"/>
    </source>
</evidence>
<evidence type="ECO:0000313" key="5">
    <source>
        <dbReference type="Proteomes" id="UP000019384"/>
    </source>
</evidence>
<organism evidence="4 5">
    <name type="scientific">Kuraishia capsulata CBS 1993</name>
    <dbReference type="NCBI Taxonomy" id="1382522"/>
    <lineage>
        <taxon>Eukaryota</taxon>
        <taxon>Fungi</taxon>
        <taxon>Dikarya</taxon>
        <taxon>Ascomycota</taxon>
        <taxon>Saccharomycotina</taxon>
        <taxon>Pichiomycetes</taxon>
        <taxon>Pichiales</taxon>
        <taxon>Pichiaceae</taxon>
        <taxon>Kuraishia</taxon>
    </lineage>
</organism>
<reference evidence="4" key="1">
    <citation type="submission" date="2013-12" db="EMBL/GenBank/DDBJ databases">
        <authorList>
            <person name="Genoscope - CEA"/>
        </authorList>
    </citation>
    <scope>NUCLEOTIDE SEQUENCE</scope>
    <source>
        <strain evidence="4">CBS 1993</strain>
    </source>
</reference>
<dbReference type="PANTHER" id="PTHR24369:SF211">
    <property type="entry name" value="LEUCINE-RICH REPEAT-CONTAINING PROTEIN 15-LIKE"/>
    <property type="match status" value="1"/>
</dbReference>
<evidence type="ECO:0000256" key="2">
    <source>
        <dbReference type="ARBA" id="ARBA00022737"/>
    </source>
</evidence>
<dbReference type="AlphaFoldDB" id="W6MIF4"/>
<dbReference type="Proteomes" id="UP000019384">
    <property type="component" value="Unassembled WGS sequence"/>
</dbReference>
<proteinExistence type="predicted"/>
<dbReference type="PANTHER" id="PTHR24369">
    <property type="entry name" value="ANTIGEN BSP, PUTATIVE-RELATED"/>
    <property type="match status" value="1"/>
</dbReference>
<dbReference type="Gene3D" id="3.80.10.10">
    <property type="entry name" value="Ribonuclease Inhibitor"/>
    <property type="match status" value="1"/>
</dbReference>
<sequence length="541" mass="61148">MQDAQLLPFSFDSTKFSSKENTSQPKEDHSLDTVSGTQVHRRMSSIDAQGFRIPLSPVKTNYKRRANDYIRRQQLEDDDSKKLKRSLDATKLFFGESSSSSFQLPSSEHPFPLEHSGRIPSSPPMPSVAQSSDDFEDSTFIMPSSPPQFMATQETEIADDIPKRVLLNPSSDSLAPLDLDEFGRVHATRQESKLDSEFDTEMEVDQKDVERRLREEINKMFENQENKLNFENYGLEVIPSEIGDLNNLTIFSGFQIAPAKIEIFMSGNNITTLSPSLFDVKGITVLSLRYNKIRRVPGAIERLTNLKYLSVANNRIAYFPHNILKLSCIETLTIRPNPLIEPDAKIATSVNVDIPFDEAPTKVLKYFGRIRWLADTSTVCAKATAGGLSAQKLMRNFSTFSRQTTNFNTMLGEDGLDEMFPQSQPDVCDVQAETVSYVPRLTELTLREISKYKISASELKKWKTHIPPRLKKLAFDALINGSNGETCGWCEENIVDAVAEVMEWWDVNQIQNLPIQRKFCSGKCTIQWQDSINVRQAGLSD</sequence>
<dbReference type="InterPro" id="IPR032675">
    <property type="entry name" value="LRR_dom_sf"/>
</dbReference>
<feature type="compositionally biased region" description="Low complexity" evidence="3">
    <location>
        <begin position="98"/>
        <end position="107"/>
    </location>
</feature>
<dbReference type="GO" id="GO:0005886">
    <property type="term" value="C:plasma membrane"/>
    <property type="evidence" value="ECO:0007669"/>
    <property type="project" value="TreeGrafter"/>
</dbReference>
<dbReference type="InterPro" id="IPR001611">
    <property type="entry name" value="Leu-rich_rpt"/>
</dbReference>